<proteinExistence type="predicted"/>
<dbReference type="InterPro" id="IPR036291">
    <property type="entry name" value="NAD(P)-bd_dom_sf"/>
</dbReference>
<dbReference type="InterPro" id="IPR050177">
    <property type="entry name" value="Lipid_A_modif_metabolic_enz"/>
</dbReference>
<evidence type="ECO:0000313" key="3">
    <source>
        <dbReference type="EMBL" id="MFD1891285.1"/>
    </source>
</evidence>
<dbReference type="Gene3D" id="3.40.50.720">
    <property type="entry name" value="NAD(P)-binding Rossmann-like Domain"/>
    <property type="match status" value="1"/>
</dbReference>
<comment type="caution">
    <text evidence="3">The sequence shown here is derived from an EMBL/GenBank/DDBJ whole genome shotgun (WGS) entry which is preliminary data.</text>
</comment>
<name>A0ABW4S0E8_9ACTN</name>
<dbReference type="Proteomes" id="UP001597326">
    <property type="component" value="Unassembled WGS sequence"/>
</dbReference>
<dbReference type="SUPFAM" id="SSF51735">
    <property type="entry name" value="NAD(P)-binding Rossmann-fold domains"/>
    <property type="match status" value="1"/>
</dbReference>
<feature type="compositionally biased region" description="Acidic residues" evidence="1">
    <location>
        <begin position="234"/>
        <end position="246"/>
    </location>
</feature>
<organism evidence="3 4">
    <name type="scientific">Luteococcus peritonei</name>
    <dbReference type="NCBI Taxonomy" id="88874"/>
    <lineage>
        <taxon>Bacteria</taxon>
        <taxon>Bacillati</taxon>
        <taxon>Actinomycetota</taxon>
        <taxon>Actinomycetes</taxon>
        <taxon>Propionibacteriales</taxon>
        <taxon>Propionibacteriaceae</taxon>
        <taxon>Luteococcus</taxon>
    </lineage>
</organism>
<evidence type="ECO:0000313" key="4">
    <source>
        <dbReference type="Proteomes" id="UP001597326"/>
    </source>
</evidence>
<dbReference type="EMBL" id="JBHUFZ010000032">
    <property type="protein sequence ID" value="MFD1891285.1"/>
    <property type="molecule type" value="Genomic_DNA"/>
</dbReference>
<accession>A0ABW4S0E8</accession>
<feature type="region of interest" description="Disordered" evidence="1">
    <location>
        <begin position="230"/>
        <end position="259"/>
    </location>
</feature>
<dbReference type="RefSeq" id="WP_343875597.1">
    <property type="nucleotide sequence ID" value="NZ_BAAAIX010000033.1"/>
</dbReference>
<dbReference type="PANTHER" id="PTHR43245">
    <property type="entry name" value="BIFUNCTIONAL POLYMYXIN RESISTANCE PROTEIN ARNA"/>
    <property type="match status" value="1"/>
</dbReference>
<dbReference type="Pfam" id="PF01370">
    <property type="entry name" value="Epimerase"/>
    <property type="match status" value="1"/>
</dbReference>
<feature type="domain" description="NAD-dependent epimerase/dehydratase" evidence="2">
    <location>
        <begin position="6"/>
        <end position="168"/>
    </location>
</feature>
<evidence type="ECO:0000259" key="2">
    <source>
        <dbReference type="Pfam" id="PF01370"/>
    </source>
</evidence>
<keyword evidence="4" id="KW-1185">Reference proteome</keyword>
<reference evidence="4" key="1">
    <citation type="journal article" date="2019" name="Int. J. Syst. Evol. Microbiol.">
        <title>The Global Catalogue of Microorganisms (GCM) 10K type strain sequencing project: providing services to taxonomists for standard genome sequencing and annotation.</title>
        <authorList>
            <consortium name="The Broad Institute Genomics Platform"/>
            <consortium name="The Broad Institute Genome Sequencing Center for Infectious Disease"/>
            <person name="Wu L."/>
            <person name="Ma J."/>
        </authorList>
    </citation>
    <scope>NUCLEOTIDE SEQUENCE [LARGE SCALE GENOMIC DNA]</scope>
    <source>
        <strain evidence="4">CAIM 431</strain>
    </source>
</reference>
<gene>
    <name evidence="3" type="ORF">ACFSCS_13995</name>
</gene>
<protein>
    <submittedName>
        <fullName evidence="3">NAD-dependent epimerase/dehydratase family protein</fullName>
    </submittedName>
</protein>
<dbReference type="InterPro" id="IPR001509">
    <property type="entry name" value="Epimerase_deHydtase"/>
</dbReference>
<dbReference type="CDD" id="cd08946">
    <property type="entry name" value="SDR_e"/>
    <property type="match status" value="1"/>
</dbReference>
<sequence length="259" mass="29180">MTKRRILITGATGNIGQLLSERLQDDYEVLMQGRTPRTPRQEKELLKVDLNDFEAVRGLMDGVDTVVHLAGAASPESTWEEVLEANIIGLRNVLEAAQQGKVRRVVFASSNHAMGGYDRDGEWPVYPHQIPRGDSLYGMSKAMGETMCRFYHDEHGLEVICLRIGWMSGDPMLAEADILHAMWLSEDDCEQVVRRSIEAATTWGLFYAISDNPNRRWDLTNTMLELGYRPQDTWTDEAPEPEEVVEGGEAAPTNWPEDS</sequence>
<evidence type="ECO:0000256" key="1">
    <source>
        <dbReference type="SAM" id="MobiDB-lite"/>
    </source>
</evidence>
<dbReference type="PANTHER" id="PTHR43245:SF55">
    <property type="entry name" value="NAD(P)-BINDING DOMAIN-CONTAINING PROTEIN"/>
    <property type="match status" value="1"/>
</dbReference>